<name>W5N3A8_LEPOC</name>
<dbReference type="Bgee" id="ENSLOCG00000012289">
    <property type="expression patterns" value="Expressed in camera-type eye and 10 other cell types or tissues"/>
</dbReference>
<organism evidence="3 4">
    <name type="scientific">Lepisosteus oculatus</name>
    <name type="common">Spotted gar</name>
    <dbReference type="NCBI Taxonomy" id="7918"/>
    <lineage>
        <taxon>Eukaryota</taxon>
        <taxon>Metazoa</taxon>
        <taxon>Chordata</taxon>
        <taxon>Craniata</taxon>
        <taxon>Vertebrata</taxon>
        <taxon>Euteleostomi</taxon>
        <taxon>Actinopterygii</taxon>
        <taxon>Neopterygii</taxon>
        <taxon>Holostei</taxon>
        <taxon>Semionotiformes</taxon>
        <taxon>Lepisosteidae</taxon>
        <taxon>Lepisosteus</taxon>
    </lineage>
</organism>
<dbReference type="STRING" id="7918.ENSLOCP00000015117"/>
<dbReference type="EMBL" id="AHAT01005523">
    <property type="status" value="NOT_ANNOTATED_CDS"/>
    <property type="molecule type" value="Genomic_DNA"/>
</dbReference>
<feature type="region of interest" description="Disordered" evidence="1">
    <location>
        <begin position="15"/>
        <end position="248"/>
    </location>
</feature>
<dbReference type="Ensembl" id="ENSLOCT00000015146.1">
    <property type="protein sequence ID" value="ENSLOCP00000015117.1"/>
    <property type="gene ID" value="ENSLOCG00000012289.1"/>
</dbReference>
<dbReference type="Proteomes" id="UP000018468">
    <property type="component" value="Linkage group LG6"/>
</dbReference>
<accession>W5N3A8</accession>
<evidence type="ECO:0000313" key="3">
    <source>
        <dbReference type="Ensembl" id="ENSLOCP00000015117.1"/>
    </source>
</evidence>
<reference evidence="4" key="1">
    <citation type="submission" date="2011-12" db="EMBL/GenBank/DDBJ databases">
        <title>The Draft Genome of Lepisosteus oculatus.</title>
        <authorList>
            <consortium name="The Broad Institute Genome Assembly &amp; Analysis Group"/>
            <consortium name="Computational R&amp;D Group"/>
            <consortium name="and Sequencing Platform"/>
            <person name="Di Palma F."/>
            <person name="Alfoldi J."/>
            <person name="Johnson J."/>
            <person name="Berlin A."/>
            <person name="Gnerre S."/>
            <person name="Jaffe D."/>
            <person name="MacCallum I."/>
            <person name="Young S."/>
            <person name="Walker B.J."/>
            <person name="Lander E.S."/>
            <person name="Lindblad-Toh K."/>
        </authorList>
    </citation>
    <scope>NUCLEOTIDE SEQUENCE [LARGE SCALE GENOMIC DNA]</scope>
</reference>
<dbReference type="SUPFAM" id="SSF63748">
    <property type="entry name" value="Tudor/PWWP/MBT"/>
    <property type="match status" value="1"/>
</dbReference>
<keyword evidence="4" id="KW-1185">Reference proteome</keyword>
<feature type="compositionally biased region" description="Acidic residues" evidence="1">
    <location>
        <begin position="204"/>
        <end position="219"/>
    </location>
</feature>
<reference evidence="3" key="3">
    <citation type="submission" date="2025-09" db="UniProtKB">
        <authorList>
            <consortium name="Ensembl"/>
        </authorList>
    </citation>
    <scope>IDENTIFICATION</scope>
</reference>
<protein>
    <recommendedName>
        <fullName evidence="2">PWWP domain-containing protein</fullName>
    </recommendedName>
</protein>
<dbReference type="HOGENOM" id="CLU_679643_0_0_1"/>
<feature type="compositionally biased region" description="Basic residues" evidence="1">
    <location>
        <begin position="368"/>
        <end position="382"/>
    </location>
</feature>
<dbReference type="PROSITE" id="PS50812">
    <property type="entry name" value="PWWP"/>
    <property type="match status" value="1"/>
</dbReference>
<proteinExistence type="predicted"/>
<dbReference type="eggNOG" id="KOG1081">
    <property type="taxonomic scope" value="Eukaryota"/>
</dbReference>
<dbReference type="AlphaFoldDB" id="W5N3A8"/>
<reference evidence="3" key="2">
    <citation type="submission" date="2025-08" db="UniProtKB">
        <authorList>
            <consortium name="Ensembl"/>
        </authorList>
    </citation>
    <scope>IDENTIFICATION</scope>
</reference>
<evidence type="ECO:0000259" key="2">
    <source>
        <dbReference type="PROSITE" id="PS50812"/>
    </source>
</evidence>
<evidence type="ECO:0000313" key="4">
    <source>
        <dbReference type="Proteomes" id="UP000018468"/>
    </source>
</evidence>
<dbReference type="InterPro" id="IPR000313">
    <property type="entry name" value="PWWP_dom"/>
</dbReference>
<evidence type="ECO:0000256" key="1">
    <source>
        <dbReference type="SAM" id="MobiDB-lite"/>
    </source>
</evidence>
<dbReference type="Gene3D" id="2.30.30.140">
    <property type="match status" value="1"/>
</dbReference>
<dbReference type="EMBL" id="AHAT01005522">
    <property type="status" value="NOT_ANNOTATED_CDS"/>
    <property type="molecule type" value="Genomic_DNA"/>
</dbReference>
<dbReference type="Pfam" id="PF00855">
    <property type="entry name" value="PWWP"/>
    <property type="match status" value="1"/>
</dbReference>
<feature type="domain" description="PWWP" evidence="2">
    <location>
        <begin position="273"/>
        <end position="304"/>
    </location>
</feature>
<dbReference type="GeneTree" id="ENSGT00940000172841"/>
<feature type="compositionally biased region" description="Basic and acidic residues" evidence="1">
    <location>
        <begin position="226"/>
        <end position="238"/>
    </location>
</feature>
<dbReference type="InParanoid" id="W5N3A8"/>
<feature type="region of interest" description="Disordered" evidence="1">
    <location>
        <begin position="352"/>
        <end position="384"/>
    </location>
</feature>
<feature type="compositionally biased region" description="Basic and acidic residues" evidence="1">
    <location>
        <begin position="162"/>
        <end position="186"/>
    </location>
</feature>
<sequence>MNQSCELAGRNALECRPSAPELPIPDGTHAPRGGAQGAEASVEGPRAMQLSAGPAGKPSGEPASDRKDPPPRYSPLRRLQHLASMVNRAELGFKGRGPPPAPRSPPGTGGEESGAYSSGLGLGPPRPAPNGYLHFESTLFDKAILDAGEEEEEEEEEEEVVEGDRERDLAGRRALGDAPGEVREAAVESPPGCYPAPGDPAEAAMDDSDSGDEDWDSDLEPPQAPSRKEGAPEPKGEPAHGMAAPQEARPAVLRVNAPCSPKKRPSPAVKYAVGDLVWAKFNRRPWWPCRVCCDPLLHTFFRMKEPSRRTRPGPANQRKEGTGRQALTHTLKLRPSALARRKRSRCQHIQKANALGNPARDSWSGRRNTIKSLHRRRSRRKAQSPVERFLRRERMTTWSSRCLRC</sequence>
<feature type="compositionally biased region" description="Acidic residues" evidence="1">
    <location>
        <begin position="147"/>
        <end position="161"/>
    </location>
</feature>